<sequence>MFVRNRIATVNSGVSPKVRDELFIQLASPGDCGGQYTAEILIVCWQFIERVRFTVPLIVYPVQGGTVDPNISSRLFISLCLGLPVPYASASHWSIPSISLKELLPTVMPAADASVGSQSDMWNHWLETRCVSCSSGLQMSAAAIVHRTNAIVQLGHHRCIRATIAILDVRKIVNRFLRCLQWIVIVSCVRCKMIEYQQHRLFALPMLTDNVLCGHCEVIRSVGPVSRIVDEPILSHIVTLECTLPVGLTEAKNIRNVRCKLTLRYNCVVGLWDVMFEQ</sequence>
<keyword evidence="2" id="KW-1185">Reference proteome</keyword>
<name>A0A182SR12_9DIPT</name>
<accession>A0A182SR12</accession>
<protein>
    <submittedName>
        <fullName evidence="1">Uncharacterized protein</fullName>
    </submittedName>
</protein>
<dbReference type="Proteomes" id="UP000075901">
    <property type="component" value="Unassembled WGS sequence"/>
</dbReference>
<reference evidence="2" key="1">
    <citation type="submission" date="2013-09" db="EMBL/GenBank/DDBJ databases">
        <title>The Genome Sequence of Anopheles maculatus species B.</title>
        <authorList>
            <consortium name="The Broad Institute Genomics Platform"/>
            <person name="Neafsey D.E."/>
            <person name="Besansky N."/>
            <person name="Howell P."/>
            <person name="Walton C."/>
            <person name="Young S.K."/>
            <person name="Zeng Q."/>
            <person name="Gargeya S."/>
            <person name="Fitzgerald M."/>
            <person name="Haas B."/>
            <person name="Abouelleil A."/>
            <person name="Allen A.W."/>
            <person name="Alvarado L."/>
            <person name="Arachchi H.M."/>
            <person name="Berlin A.M."/>
            <person name="Chapman S.B."/>
            <person name="Gainer-Dewar J."/>
            <person name="Goldberg J."/>
            <person name="Griggs A."/>
            <person name="Gujja S."/>
            <person name="Hansen M."/>
            <person name="Howarth C."/>
            <person name="Imamovic A."/>
            <person name="Ireland A."/>
            <person name="Larimer J."/>
            <person name="McCowan C."/>
            <person name="Murphy C."/>
            <person name="Pearson M."/>
            <person name="Poon T.W."/>
            <person name="Priest M."/>
            <person name="Roberts A."/>
            <person name="Saif S."/>
            <person name="Shea T."/>
            <person name="Sisk P."/>
            <person name="Sykes S."/>
            <person name="Wortman J."/>
            <person name="Nusbaum C."/>
            <person name="Birren B."/>
        </authorList>
    </citation>
    <scope>NUCLEOTIDE SEQUENCE [LARGE SCALE GENOMIC DNA]</scope>
    <source>
        <strain evidence="2">maculatus3</strain>
    </source>
</reference>
<dbReference type="AlphaFoldDB" id="A0A182SR12"/>
<dbReference type="VEuPathDB" id="VectorBase:AMAM011685"/>
<evidence type="ECO:0000313" key="2">
    <source>
        <dbReference type="Proteomes" id="UP000075901"/>
    </source>
</evidence>
<evidence type="ECO:0000313" key="1">
    <source>
        <dbReference type="EnsemblMetazoa" id="AMAM011685-PA"/>
    </source>
</evidence>
<dbReference type="EnsemblMetazoa" id="AMAM011685-RA">
    <property type="protein sequence ID" value="AMAM011685-PA"/>
    <property type="gene ID" value="AMAM011685"/>
</dbReference>
<organism evidence="1 2">
    <name type="scientific">Anopheles maculatus</name>
    <dbReference type="NCBI Taxonomy" id="74869"/>
    <lineage>
        <taxon>Eukaryota</taxon>
        <taxon>Metazoa</taxon>
        <taxon>Ecdysozoa</taxon>
        <taxon>Arthropoda</taxon>
        <taxon>Hexapoda</taxon>
        <taxon>Insecta</taxon>
        <taxon>Pterygota</taxon>
        <taxon>Neoptera</taxon>
        <taxon>Endopterygota</taxon>
        <taxon>Diptera</taxon>
        <taxon>Nematocera</taxon>
        <taxon>Culicoidea</taxon>
        <taxon>Culicidae</taxon>
        <taxon>Anophelinae</taxon>
        <taxon>Anopheles</taxon>
        <taxon>Anopheles maculatus group</taxon>
    </lineage>
</organism>
<reference evidence="1" key="2">
    <citation type="submission" date="2020-05" db="UniProtKB">
        <authorList>
            <consortium name="EnsemblMetazoa"/>
        </authorList>
    </citation>
    <scope>IDENTIFICATION</scope>
    <source>
        <strain evidence="1">maculatus3</strain>
    </source>
</reference>
<proteinExistence type="predicted"/>